<organism evidence="6 7">
    <name type="scientific">Marivita geojedonensis</name>
    <dbReference type="NCBI Taxonomy" id="1123756"/>
    <lineage>
        <taxon>Bacteria</taxon>
        <taxon>Pseudomonadati</taxon>
        <taxon>Pseudomonadota</taxon>
        <taxon>Alphaproteobacteria</taxon>
        <taxon>Rhodobacterales</taxon>
        <taxon>Roseobacteraceae</taxon>
        <taxon>Marivita</taxon>
    </lineage>
</organism>
<evidence type="ECO:0000256" key="1">
    <source>
        <dbReference type="ARBA" id="ARBA00022617"/>
    </source>
</evidence>
<dbReference type="GO" id="GO:0009055">
    <property type="term" value="F:electron transfer activity"/>
    <property type="evidence" value="ECO:0007669"/>
    <property type="project" value="InterPro"/>
</dbReference>
<proteinExistence type="predicted"/>
<dbReference type="PROSITE" id="PS51007">
    <property type="entry name" value="CYTC"/>
    <property type="match status" value="1"/>
</dbReference>
<dbReference type="EMBL" id="JFKC01000008">
    <property type="protein sequence ID" value="OSQ50876.1"/>
    <property type="molecule type" value="Genomic_DNA"/>
</dbReference>
<name>A0A1X4NKR6_9RHOB</name>
<evidence type="ECO:0000256" key="3">
    <source>
        <dbReference type="ARBA" id="ARBA00023004"/>
    </source>
</evidence>
<comment type="caution">
    <text evidence="6">The sequence shown here is derived from an EMBL/GenBank/DDBJ whole genome shotgun (WGS) entry which is preliminary data.</text>
</comment>
<dbReference type="Gene3D" id="1.10.760.10">
    <property type="entry name" value="Cytochrome c-like domain"/>
    <property type="match status" value="1"/>
</dbReference>
<evidence type="ECO:0000313" key="6">
    <source>
        <dbReference type="EMBL" id="OSQ50876.1"/>
    </source>
</evidence>
<dbReference type="PROSITE" id="PS51257">
    <property type="entry name" value="PROKAR_LIPOPROTEIN"/>
    <property type="match status" value="1"/>
</dbReference>
<dbReference type="Pfam" id="PF00034">
    <property type="entry name" value="Cytochrom_C"/>
    <property type="match status" value="1"/>
</dbReference>
<dbReference type="Proteomes" id="UP000193926">
    <property type="component" value="Unassembled WGS sequence"/>
</dbReference>
<keyword evidence="3 4" id="KW-0408">Iron</keyword>
<evidence type="ECO:0000259" key="5">
    <source>
        <dbReference type="PROSITE" id="PS51007"/>
    </source>
</evidence>
<keyword evidence="7" id="KW-1185">Reference proteome</keyword>
<dbReference type="GO" id="GO:0020037">
    <property type="term" value="F:heme binding"/>
    <property type="evidence" value="ECO:0007669"/>
    <property type="project" value="InterPro"/>
</dbReference>
<reference evidence="6 7" key="1">
    <citation type="submission" date="2014-03" db="EMBL/GenBank/DDBJ databases">
        <title>The draft genome sequence of Marivita geojedonensis KCTC 23882.</title>
        <authorList>
            <person name="Lai Q."/>
            <person name="Shao Z."/>
        </authorList>
    </citation>
    <scope>NUCLEOTIDE SEQUENCE [LARGE SCALE GENOMIC DNA]</scope>
    <source>
        <strain evidence="6 7">DPG-138</strain>
    </source>
</reference>
<dbReference type="GO" id="GO:0046872">
    <property type="term" value="F:metal ion binding"/>
    <property type="evidence" value="ECO:0007669"/>
    <property type="project" value="UniProtKB-KW"/>
</dbReference>
<dbReference type="STRING" id="1123756.MGEO_10575"/>
<accession>A0A1X4NKR6</accession>
<dbReference type="SUPFAM" id="SSF46626">
    <property type="entry name" value="Cytochrome c"/>
    <property type="match status" value="1"/>
</dbReference>
<evidence type="ECO:0000256" key="4">
    <source>
        <dbReference type="PROSITE-ProRule" id="PRU00433"/>
    </source>
</evidence>
<dbReference type="RefSeq" id="WP_085636997.1">
    <property type="nucleotide sequence ID" value="NZ_JFKC01000008.1"/>
</dbReference>
<dbReference type="InterPro" id="IPR009056">
    <property type="entry name" value="Cyt_c-like_dom"/>
</dbReference>
<gene>
    <name evidence="6" type="ORF">MGEO_10575</name>
</gene>
<feature type="domain" description="Cytochrome c" evidence="5">
    <location>
        <begin position="18"/>
        <end position="128"/>
    </location>
</feature>
<evidence type="ECO:0000256" key="2">
    <source>
        <dbReference type="ARBA" id="ARBA00022723"/>
    </source>
</evidence>
<dbReference type="OrthoDB" id="5514238at2"/>
<sequence>MKRAVVVALMVAQACTPQSSDSGRTVYNDKCAVCHGFNGRGDGDLADGLDPRPADLTQIAARRDGVWPMLEVMAIIDGYTKRYLPGSDMPIYDEFLEGDLVTFDTGNGIRQKAPANLLSIARYLETLQDPKPERSVP</sequence>
<protein>
    <recommendedName>
        <fullName evidence="5">Cytochrome c domain-containing protein</fullName>
    </recommendedName>
</protein>
<keyword evidence="2 4" id="KW-0479">Metal-binding</keyword>
<dbReference type="AlphaFoldDB" id="A0A1X4NKR6"/>
<keyword evidence="1 4" id="KW-0349">Heme</keyword>
<dbReference type="InterPro" id="IPR036909">
    <property type="entry name" value="Cyt_c-like_dom_sf"/>
</dbReference>
<evidence type="ECO:0000313" key="7">
    <source>
        <dbReference type="Proteomes" id="UP000193926"/>
    </source>
</evidence>